<sequence length="148" mass="15707">MAKKTTKKAAKKAAKKAPAKKTVAKKAPAKKAPAKKAPAKKAAKKAPAKKAPAKKKAASKKLVETSIIARVDVGFGNSLYVRGEGAGLSWEKGILLENITPYEWALKTTKAKSAVEFKFLINDEIWAEGENITVAAGDTSVSSPAFVW</sequence>
<dbReference type="AlphaFoldDB" id="D5EMA7"/>
<dbReference type="EMBL" id="CP001998">
    <property type="protein sequence ID" value="ADE55267.1"/>
    <property type="molecule type" value="Genomic_DNA"/>
</dbReference>
<organism evidence="2 3">
    <name type="scientific">Coraliomargarita akajimensis (strain DSM 45221 / IAM 15411 / JCM 23193 / KCTC 12865 / 04OKA010-24)</name>
    <dbReference type="NCBI Taxonomy" id="583355"/>
    <lineage>
        <taxon>Bacteria</taxon>
        <taxon>Pseudomonadati</taxon>
        <taxon>Verrucomicrobiota</taxon>
        <taxon>Opitutia</taxon>
        <taxon>Puniceicoccales</taxon>
        <taxon>Coraliomargaritaceae</taxon>
        <taxon>Coraliomargarita</taxon>
    </lineage>
</organism>
<keyword evidence="3" id="KW-1185">Reference proteome</keyword>
<dbReference type="HOGENOM" id="CLU_124943_0_0_0"/>
<gene>
    <name evidence="2" type="ordered locus">Caka_2250</name>
</gene>
<dbReference type="Proteomes" id="UP000000925">
    <property type="component" value="Chromosome"/>
</dbReference>
<reference evidence="2 3" key="1">
    <citation type="journal article" date="2010" name="Stand. Genomic Sci.">
        <title>Complete genome sequence of Coraliomargarita akajimensis type strain (04OKA010-24).</title>
        <authorList>
            <person name="Mavromatis K."/>
            <person name="Abt B."/>
            <person name="Brambilla E."/>
            <person name="Lapidus A."/>
            <person name="Copeland A."/>
            <person name="Deshpande S."/>
            <person name="Nolan M."/>
            <person name="Lucas S."/>
            <person name="Tice H."/>
            <person name="Cheng J.F."/>
            <person name="Han C."/>
            <person name="Detter J.C."/>
            <person name="Woyke T."/>
            <person name="Goodwin L."/>
            <person name="Pitluck S."/>
            <person name="Held B."/>
            <person name="Brettin T."/>
            <person name="Tapia R."/>
            <person name="Ivanova N."/>
            <person name="Mikhailova N."/>
            <person name="Pati A."/>
            <person name="Liolios K."/>
            <person name="Chen A."/>
            <person name="Palaniappan K."/>
            <person name="Land M."/>
            <person name="Hauser L."/>
            <person name="Chang Y.J."/>
            <person name="Jeffries C.D."/>
            <person name="Rohde M."/>
            <person name="Goker M."/>
            <person name="Bristow J."/>
            <person name="Eisen J.A."/>
            <person name="Markowitz V."/>
            <person name="Hugenholtz P."/>
            <person name="Klenk H.P."/>
            <person name="Kyrpides N.C."/>
        </authorList>
    </citation>
    <scope>NUCLEOTIDE SEQUENCE [LARGE SCALE GENOMIC DNA]</scope>
    <source>
        <strain evidence="3">DSM 45221 / IAM 15411 / JCM 23193 / KCTC 12865</strain>
    </source>
</reference>
<feature type="region of interest" description="Disordered" evidence="1">
    <location>
        <begin position="1"/>
        <end position="59"/>
    </location>
</feature>
<evidence type="ECO:0000313" key="2">
    <source>
        <dbReference type="EMBL" id="ADE55267.1"/>
    </source>
</evidence>
<evidence type="ECO:0000313" key="3">
    <source>
        <dbReference type="Proteomes" id="UP000000925"/>
    </source>
</evidence>
<accession>D5EMA7</accession>
<dbReference type="eggNOG" id="COG5074">
    <property type="taxonomic scope" value="Bacteria"/>
</dbReference>
<dbReference type="STRING" id="583355.Caka_2250"/>
<evidence type="ECO:0000256" key="1">
    <source>
        <dbReference type="SAM" id="MobiDB-lite"/>
    </source>
</evidence>
<proteinExistence type="predicted"/>
<dbReference type="KEGG" id="caa:Caka_2250"/>
<name>D5EMA7_CORAD</name>
<protein>
    <recommendedName>
        <fullName evidence="4">CBM20 domain-containing protein</fullName>
    </recommendedName>
</protein>
<dbReference type="RefSeq" id="WP_013043989.1">
    <property type="nucleotide sequence ID" value="NC_014008.1"/>
</dbReference>
<evidence type="ECO:0008006" key="4">
    <source>
        <dbReference type="Google" id="ProtNLM"/>
    </source>
</evidence>